<dbReference type="EMBL" id="JACONW010000090">
    <property type="protein sequence ID" value="MBC3951609.1"/>
    <property type="molecule type" value="Genomic_DNA"/>
</dbReference>
<keyword evidence="1" id="KW-1133">Transmembrane helix</keyword>
<sequence length="164" mass="18097">MLLTDFLHPIISIGCRRTGALSTKEARFGREDEVGDNFVCVVGMKADCGECGKTFLPSKEQQKTLFIRQPLACPHCQCMLISPQEQLDALRDKGNPGMSYIPTMIIMGICNMVFFGMVIAEIIDQEAVILLGFAVAIFGLMIVSFGFKSATRDLKLQLEKNDSP</sequence>
<keyword evidence="1" id="KW-0812">Transmembrane</keyword>
<keyword evidence="1" id="KW-0472">Membrane</keyword>
<gene>
    <name evidence="2" type="ORF">H8S59_17705</name>
</gene>
<keyword evidence="3" id="KW-1185">Reference proteome</keyword>
<evidence type="ECO:0000313" key="3">
    <source>
        <dbReference type="Proteomes" id="UP000651852"/>
    </source>
</evidence>
<evidence type="ECO:0008006" key="4">
    <source>
        <dbReference type="Google" id="ProtNLM"/>
    </source>
</evidence>
<proteinExistence type="predicted"/>
<protein>
    <recommendedName>
        <fullName evidence="4">DUF983 domain-containing protein</fullName>
    </recommendedName>
</protein>
<comment type="caution">
    <text evidence="2">The sequence shown here is derived from an EMBL/GenBank/DDBJ whole genome shotgun (WGS) entry which is preliminary data.</text>
</comment>
<evidence type="ECO:0000256" key="1">
    <source>
        <dbReference type="SAM" id="Phobius"/>
    </source>
</evidence>
<dbReference type="Proteomes" id="UP000651852">
    <property type="component" value="Unassembled WGS sequence"/>
</dbReference>
<name>A0ABR7B361_9PSED</name>
<reference evidence="2 3" key="1">
    <citation type="submission" date="2020-08" db="EMBL/GenBank/DDBJ databases">
        <title>Putative novel bacterial strains isolated from necrotic wheat leaf tissues caused by Xanthomonas translucens.</title>
        <authorList>
            <person name="Tambong J.T."/>
        </authorList>
    </citation>
    <scope>NUCLEOTIDE SEQUENCE [LARGE SCALE GENOMIC DNA]</scope>
    <source>
        <strain evidence="2 3">DOAB 1069</strain>
    </source>
</reference>
<feature type="transmembrane region" description="Helical" evidence="1">
    <location>
        <begin position="100"/>
        <end position="123"/>
    </location>
</feature>
<dbReference type="RefSeq" id="WP_187522276.1">
    <property type="nucleotide sequence ID" value="NZ_JACONW010000090.1"/>
</dbReference>
<accession>A0ABR7B361</accession>
<organism evidence="2 3">
    <name type="scientific">Pseudomonas folii</name>
    <dbReference type="NCBI Taxonomy" id="2762593"/>
    <lineage>
        <taxon>Bacteria</taxon>
        <taxon>Pseudomonadati</taxon>
        <taxon>Pseudomonadota</taxon>
        <taxon>Gammaproteobacteria</taxon>
        <taxon>Pseudomonadales</taxon>
        <taxon>Pseudomonadaceae</taxon>
        <taxon>Pseudomonas</taxon>
    </lineage>
</organism>
<evidence type="ECO:0000313" key="2">
    <source>
        <dbReference type="EMBL" id="MBC3951609.1"/>
    </source>
</evidence>
<feature type="transmembrane region" description="Helical" evidence="1">
    <location>
        <begin position="129"/>
        <end position="147"/>
    </location>
</feature>